<reference evidence="3" key="1">
    <citation type="submission" date="2025-08" db="UniProtKB">
        <authorList>
            <consortium name="RefSeq"/>
        </authorList>
    </citation>
    <scope>IDENTIFICATION</scope>
    <source>
        <tissue evidence="3">Leaves</tissue>
    </source>
</reference>
<evidence type="ECO:0000256" key="1">
    <source>
        <dbReference type="SAM" id="MobiDB-lite"/>
    </source>
</evidence>
<sequence length="227" mass="26788">MPWMRRAGSNDWSKSLRHFIAQSYVAFNLTDATNKLWKSTRALLQMELEDGVPIAWECFKKIFLEHFFPQTLRESRAHQFADLNQGTMTIDQYATKFMELFCFASYLITDEEKKAENFEHGLNRRIRERVCTLRIRSFTELVTRVTIVEEDIQEIFDYNNQRKRQQQQQLQPASHQDKRPFQDNGQQPRQGEIGWLPMCEKCSKRHARKCLMGTGTCSKCGKEGNHL</sequence>
<dbReference type="AlphaFoldDB" id="A0A2I4DJZ5"/>
<dbReference type="RefSeq" id="XP_018807452.2">
    <property type="nucleotide sequence ID" value="XM_018951907.2"/>
</dbReference>
<keyword evidence="2" id="KW-1185">Reference proteome</keyword>
<dbReference type="InterPro" id="IPR005162">
    <property type="entry name" value="Retrotrans_gag_dom"/>
</dbReference>
<dbReference type="PANTHER" id="PTHR34482:SF36">
    <property type="entry name" value="RETROTRANSPOSON GAG DOMAIN-CONTAINING PROTEIN"/>
    <property type="match status" value="1"/>
</dbReference>
<proteinExistence type="predicted"/>
<name>A0A2I4DJZ5_JUGRE</name>
<gene>
    <name evidence="3" type="primary">LOC108980872</name>
</gene>
<feature type="region of interest" description="Disordered" evidence="1">
    <location>
        <begin position="163"/>
        <end position="192"/>
    </location>
</feature>
<dbReference type="Proteomes" id="UP000235220">
    <property type="component" value="Chromosome 7"/>
</dbReference>
<dbReference type="PANTHER" id="PTHR34482">
    <property type="entry name" value="DNA DAMAGE-INDUCIBLE PROTEIN 1-LIKE"/>
    <property type="match status" value="1"/>
</dbReference>
<dbReference type="Pfam" id="PF03732">
    <property type="entry name" value="Retrotrans_gag"/>
    <property type="match status" value="1"/>
</dbReference>
<dbReference type="KEGG" id="jre:108980872"/>
<organism evidence="2 3">
    <name type="scientific">Juglans regia</name>
    <name type="common">English walnut</name>
    <dbReference type="NCBI Taxonomy" id="51240"/>
    <lineage>
        <taxon>Eukaryota</taxon>
        <taxon>Viridiplantae</taxon>
        <taxon>Streptophyta</taxon>
        <taxon>Embryophyta</taxon>
        <taxon>Tracheophyta</taxon>
        <taxon>Spermatophyta</taxon>
        <taxon>Magnoliopsida</taxon>
        <taxon>eudicotyledons</taxon>
        <taxon>Gunneridae</taxon>
        <taxon>Pentapetalae</taxon>
        <taxon>rosids</taxon>
        <taxon>fabids</taxon>
        <taxon>Fagales</taxon>
        <taxon>Juglandaceae</taxon>
        <taxon>Juglans</taxon>
    </lineage>
</organism>
<dbReference type="GeneID" id="108980872"/>
<evidence type="ECO:0000313" key="2">
    <source>
        <dbReference type="Proteomes" id="UP000235220"/>
    </source>
</evidence>
<protein>
    <submittedName>
        <fullName evidence="3">Uncharacterized protein LOC108980872</fullName>
    </submittedName>
</protein>
<evidence type="ECO:0000313" key="3">
    <source>
        <dbReference type="RefSeq" id="XP_018807452.2"/>
    </source>
</evidence>
<accession>A0A2I4DJZ5</accession>
<dbReference type="Gramene" id="Jr07_05580_p1">
    <property type="protein sequence ID" value="cds.Jr07_05580_p1"/>
    <property type="gene ID" value="Jr07_05580"/>
</dbReference>
<dbReference type="OrthoDB" id="1936908at2759"/>